<evidence type="ECO:0000313" key="9">
    <source>
        <dbReference type="EMBL" id="CAL1707715.1"/>
    </source>
</evidence>
<evidence type="ECO:0000256" key="8">
    <source>
        <dbReference type="SAM" id="Phobius"/>
    </source>
</evidence>
<proteinExistence type="predicted"/>
<evidence type="ECO:0000313" key="10">
    <source>
        <dbReference type="Proteomes" id="UP001497453"/>
    </source>
</evidence>
<evidence type="ECO:0000256" key="6">
    <source>
        <dbReference type="ARBA" id="ARBA00023098"/>
    </source>
</evidence>
<feature type="transmembrane region" description="Helical" evidence="8">
    <location>
        <begin position="91"/>
        <end position="110"/>
    </location>
</feature>
<keyword evidence="10" id="KW-1185">Reference proteome</keyword>
<keyword evidence="2 8" id="KW-0812">Transmembrane</keyword>
<feature type="transmembrane region" description="Helical" evidence="8">
    <location>
        <begin position="60"/>
        <end position="79"/>
    </location>
</feature>
<dbReference type="PANTHER" id="PTHR23129:SF0">
    <property type="entry name" value="ACYL-COENZYME A DIPHOSPHATASE FITM2"/>
    <property type="match status" value="1"/>
</dbReference>
<keyword evidence="7 8" id="KW-0472">Membrane</keyword>
<evidence type="ECO:0000256" key="3">
    <source>
        <dbReference type="ARBA" id="ARBA00022801"/>
    </source>
</evidence>
<gene>
    <name evidence="9" type="ORF">GFSPODELE1_LOCUS6500</name>
</gene>
<keyword evidence="3" id="KW-0378">Hydrolase</keyword>
<name>A0ABP1DIV1_9APHY</name>
<comment type="subcellular location">
    <subcellularLocation>
        <location evidence="1">Endoplasmic reticulum membrane</location>
        <topology evidence="1">Multi-pass membrane protein</topology>
    </subcellularLocation>
</comment>
<reference evidence="10" key="1">
    <citation type="submission" date="2024-04" db="EMBL/GenBank/DDBJ databases">
        <authorList>
            <person name="Shaw F."/>
            <person name="Minotto A."/>
        </authorList>
    </citation>
    <scope>NUCLEOTIDE SEQUENCE [LARGE SCALE GENOMIC DNA]</scope>
</reference>
<organism evidence="9 10">
    <name type="scientific">Somion occarium</name>
    <dbReference type="NCBI Taxonomy" id="3059160"/>
    <lineage>
        <taxon>Eukaryota</taxon>
        <taxon>Fungi</taxon>
        <taxon>Dikarya</taxon>
        <taxon>Basidiomycota</taxon>
        <taxon>Agaricomycotina</taxon>
        <taxon>Agaricomycetes</taxon>
        <taxon>Polyporales</taxon>
        <taxon>Cerrenaceae</taxon>
        <taxon>Somion</taxon>
    </lineage>
</organism>
<evidence type="ECO:0000256" key="4">
    <source>
        <dbReference type="ARBA" id="ARBA00022824"/>
    </source>
</evidence>
<accession>A0ABP1DIV1</accession>
<keyword evidence="4" id="KW-0256">Endoplasmic reticulum</keyword>
<evidence type="ECO:0000256" key="1">
    <source>
        <dbReference type="ARBA" id="ARBA00004477"/>
    </source>
</evidence>
<feature type="transmembrane region" description="Helical" evidence="8">
    <location>
        <begin position="223"/>
        <end position="246"/>
    </location>
</feature>
<dbReference type="EMBL" id="OZ037947">
    <property type="protein sequence ID" value="CAL1707715.1"/>
    <property type="molecule type" value="Genomic_DNA"/>
</dbReference>
<protein>
    <submittedName>
        <fullName evidence="9">Uncharacterized protein</fullName>
    </submittedName>
</protein>
<sequence>MPPSFSKTVLAVLTTVIVYGTIHSVLNDTYLDTSNPLLTHLPHPLHATHYFANKKNILNIYFIKQVWAWTTAAFFFLFATSPRTTRTYHRVAQYFVETGVWLVFTSWFFGPSLLDRFVTSTGGECVLVLPSGGILGVPHEFCYTQSTLSPTTHPALFGAPFTLPDPTWFGRPRLRKGHDVSGHMFLLTMSLLFLADQLRYSFARIRSPSGKEESVQWSRLHRYAVFTNIVVLSVLLFSVYTTSVYFHTPFEKMTGFLLGLAGYALTQLPFFQPTVVHTPVPIAAERVQKL</sequence>
<evidence type="ECO:0000256" key="7">
    <source>
        <dbReference type="ARBA" id="ARBA00023136"/>
    </source>
</evidence>
<feature type="transmembrane region" description="Helical" evidence="8">
    <location>
        <begin position="182"/>
        <end position="202"/>
    </location>
</feature>
<dbReference type="PANTHER" id="PTHR23129">
    <property type="entry name" value="ACYL-COENZYME A DIPHOSPHATASE FITM2"/>
    <property type="match status" value="1"/>
</dbReference>
<dbReference type="Proteomes" id="UP001497453">
    <property type="component" value="Chromosome 4"/>
</dbReference>
<dbReference type="Pfam" id="PF10261">
    <property type="entry name" value="FIT"/>
    <property type="match status" value="1"/>
</dbReference>
<evidence type="ECO:0000256" key="2">
    <source>
        <dbReference type="ARBA" id="ARBA00022692"/>
    </source>
</evidence>
<keyword evidence="5 8" id="KW-1133">Transmembrane helix</keyword>
<dbReference type="InterPro" id="IPR019388">
    <property type="entry name" value="FIT"/>
</dbReference>
<evidence type="ECO:0000256" key="5">
    <source>
        <dbReference type="ARBA" id="ARBA00022989"/>
    </source>
</evidence>
<keyword evidence="6" id="KW-0443">Lipid metabolism</keyword>